<feature type="signal peptide" evidence="12">
    <location>
        <begin position="1"/>
        <end position="24"/>
    </location>
</feature>
<evidence type="ECO:0000256" key="3">
    <source>
        <dbReference type="ARBA" id="ARBA00022475"/>
    </source>
</evidence>
<feature type="domain" description="FAS1" evidence="13">
    <location>
        <begin position="24"/>
        <end position="171"/>
    </location>
</feature>
<keyword evidence="5 12" id="KW-0732">Signal</keyword>
<dbReference type="GO" id="GO:0098552">
    <property type="term" value="C:side of membrane"/>
    <property type="evidence" value="ECO:0007669"/>
    <property type="project" value="UniProtKB-KW"/>
</dbReference>
<dbReference type="FunFam" id="2.30.180.10:FF:000015">
    <property type="entry name" value="Fasciclin-like arabinogalactan protein 3"/>
    <property type="match status" value="1"/>
</dbReference>
<dbReference type="OMA" id="AFNINKM"/>
<evidence type="ECO:0000313" key="15">
    <source>
        <dbReference type="Proteomes" id="UP000026915"/>
    </source>
</evidence>
<sequence>MSPVSSPVVALFFSLFLLLPAADAFNITQILSQFPDFTTFNNYLIHTGVADQINSEQTVTVLVVANGNMSEVSGQSPDAMKKTLSVHVILDYFGVEKLKNLQNKTALTLTTLYQQSGQAQNQQGFLNVAHVGNGGVAFGSAAAGSNLDSIFIKPVASQPYNISVLQISNIINVPSNSTTPSSPPEQAPASSPITKPHPPAASPPRKVLAPAPSPKKSPPGNASPPPDADSPAASPPNPSNATAPSVAKPPAADTPAESASNPVADGPDSDEADNNSSSASVTSGNYLAAILMMFTSAWFLLTMI</sequence>
<evidence type="ECO:0000256" key="2">
    <source>
        <dbReference type="ARBA" id="ARBA00007843"/>
    </source>
</evidence>
<dbReference type="Gene3D" id="2.30.180.10">
    <property type="entry name" value="FAS1 domain"/>
    <property type="match status" value="1"/>
</dbReference>
<dbReference type="EMBL" id="CM001884">
    <property type="protein sequence ID" value="EOY27435.1"/>
    <property type="molecule type" value="Genomic_DNA"/>
</dbReference>
<dbReference type="PANTHER" id="PTHR32382:SF87">
    <property type="entry name" value="FASCICLIN-LIKE ARABINOGALACTAN PROTEIN 14"/>
    <property type="match status" value="1"/>
</dbReference>
<evidence type="ECO:0000256" key="6">
    <source>
        <dbReference type="ARBA" id="ARBA00022974"/>
    </source>
</evidence>
<accession>A0A061GC22</accession>
<protein>
    <submittedName>
        <fullName evidence="14">FASCICLIN-like arabinogalactan protein 14, putative</fullName>
    </submittedName>
</protein>
<dbReference type="STRING" id="3641.A0A061GC22"/>
<evidence type="ECO:0000256" key="4">
    <source>
        <dbReference type="ARBA" id="ARBA00022622"/>
    </source>
</evidence>
<comment type="subcellular location">
    <subcellularLocation>
        <location evidence="1">Cell membrane</location>
        <topology evidence="1">Lipid-anchor</topology>
        <topology evidence="1">GPI-anchor</topology>
    </subcellularLocation>
</comment>
<feature type="compositionally biased region" description="Pro residues" evidence="11">
    <location>
        <begin position="211"/>
        <end position="238"/>
    </location>
</feature>
<keyword evidence="8" id="KW-0325">Glycoprotein</keyword>
<feature type="chain" id="PRO_5001598960" evidence="12">
    <location>
        <begin position="25"/>
        <end position="304"/>
    </location>
</feature>
<dbReference type="InParanoid" id="A0A061GC22"/>
<dbReference type="AlphaFoldDB" id="A0A061GC22"/>
<evidence type="ECO:0000256" key="1">
    <source>
        <dbReference type="ARBA" id="ARBA00004609"/>
    </source>
</evidence>
<keyword evidence="7" id="KW-0472">Membrane</keyword>
<dbReference type="PROSITE" id="PS50213">
    <property type="entry name" value="FAS1"/>
    <property type="match status" value="1"/>
</dbReference>
<keyword evidence="4" id="KW-0336">GPI-anchor</keyword>
<dbReference type="Gramene" id="EOY27435">
    <property type="protein sequence ID" value="EOY27435"/>
    <property type="gene ID" value="TCM_029283"/>
</dbReference>
<dbReference type="HOGENOM" id="CLU_058119_0_0_1"/>
<evidence type="ECO:0000256" key="5">
    <source>
        <dbReference type="ARBA" id="ARBA00022729"/>
    </source>
</evidence>
<evidence type="ECO:0000256" key="7">
    <source>
        <dbReference type="ARBA" id="ARBA00023136"/>
    </source>
</evidence>
<evidence type="ECO:0000256" key="12">
    <source>
        <dbReference type="SAM" id="SignalP"/>
    </source>
</evidence>
<proteinExistence type="inferred from homology"/>
<evidence type="ECO:0000256" key="10">
    <source>
        <dbReference type="ARBA" id="ARBA00024686"/>
    </source>
</evidence>
<dbReference type="PANTHER" id="PTHR32382">
    <property type="entry name" value="FASCICLIN-LIKE ARABINOGALACTAN PROTEIN"/>
    <property type="match status" value="1"/>
</dbReference>
<keyword evidence="3" id="KW-1003">Cell membrane</keyword>
<dbReference type="GO" id="GO:0005886">
    <property type="term" value="C:plasma membrane"/>
    <property type="evidence" value="ECO:0000318"/>
    <property type="project" value="GO_Central"/>
</dbReference>
<dbReference type="eggNOG" id="ENOG502S0N4">
    <property type="taxonomic scope" value="Eukaryota"/>
</dbReference>
<evidence type="ECO:0000256" key="9">
    <source>
        <dbReference type="ARBA" id="ARBA00023288"/>
    </source>
</evidence>
<dbReference type="InterPro" id="IPR033254">
    <property type="entry name" value="Plant_FLA"/>
</dbReference>
<evidence type="ECO:0000313" key="14">
    <source>
        <dbReference type="EMBL" id="EOY27435.1"/>
    </source>
</evidence>
<keyword evidence="9" id="KW-0449">Lipoprotein</keyword>
<organism evidence="14 15">
    <name type="scientific">Theobroma cacao</name>
    <name type="common">Cacao</name>
    <name type="synonym">Cocoa</name>
    <dbReference type="NCBI Taxonomy" id="3641"/>
    <lineage>
        <taxon>Eukaryota</taxon>
        <taxon>Viridiplantae</taxon>
        <taxon>Streptophyta</taxon>
        <taxon>Embryophyta</taxon>
        <taxon>Tracheophyta</taxon>
        <taxon>Spermatophyta</taxon>
        <taxon>Magnoliopsida</taxon>
        <taxon>eudicotyledons</taxon>
        <taxon>Gunneridae</taxon>
        <taxon>Pentapetalae</taxon>
        <taxon>rosids</taxon>
        <taxon>malvids</taxon>
        <taxon>Malvales</taxon>
        <taxon>Malvaceae</taxon>
        <taxon>Byttnerioideae</taxon>
        <taxon>Theobroma</taxon>
    </lineage>
</organism>
<dbReference type="InterPro" id="IPR000782">
    <property type="entry name" value="FAS1_domain"/>
</dbReference>
<feature type="region of interest" description="Disordered" evidence="11">
    <location>
        <begin position="176"/>
        <end position="280"/>
    </location>
</feature>
<dbReference type="SUPFAM" id="SSF82153">
    <property type="entry name" value="FAS1 domain"/>
    <property type="match status" value="1"/>
</dbReference>
<dbReference type="InterPro" id="IPR036378">
    <property type="entry name" value="FAS1_dom_sf"/>
</dbReference>
<gene>
    <name evidence="14" type="ORF">TCM_029283</name>
</gene>
<evidence type="ECO:0000256" key="11">
    <source>
        <dbReference type="SAM" id="MobiDB-lite"/>
    </source>
</evidence>
<dbReference type="Pfam" id="PF02469">
    <property type="entry name" value="Fasciclin"/>
    <property type="match status" value="1"/>
</dbReference>
<evidence type="ECO:0000256" key="8">
    <source>
        <dbReference type="ARBA" id="ARBA00023180"/>
    </source>
</evidence>
<comment type="function">
    <text evidence="10">May be a cell surface adhesion protein.</text>
</comment>
<comment type="similarity">
    <text evidence="2">Belongs to the fasciclin-like AGP family.</text>
</comment>
<name>A0A061GC22_THECC</name>
<keyword evidence="6" id="KW-0654">Proteoglycan</keyword>
<reference evidence="14 15" key="1">
    <citation type="journal article" date="2013" name="Genome Biol.">
        <title>The genome sequence of the most widely cultivated cacao type and its use to identify candidate genes regulating pod color.</title>
        <authorList>
            <person name="Motamayor J.C."/>
            <person name="Mockaitis K."/>
            <person name="Schmutz J."/>
            <person name="Haiminen N."/>
            <person name="Iii D.L."/>
            <person name="Cornejo O."/>
            <person name="Findley S.D."/>
            <person name="Zheng P."/>
            <person name="Utro F."/>
            <person name="Royaert S."/>
            <person name="Saski C."/>
            <person name="Jenkins J."/>
            <person name="Podicheti R."/>
            <person name="Zhao M."/>
            <person name="Scheffler B.E."/>
            <person name="Stack J.C."/>
            <person name="Feltus F.A."/>
            <person name="Mustiga G.M."/>
            <person name="Amores F."/>
            <person name="Phillips W."/>
            <person name="Marelli J.P."/>
            <person name="May G.D."/>
            <person name="Shapiro H."/>
            <person name="Ma J."/>
            <person name="Bustamante C.D."/>
            <person name="Schnell R.J."/>
            <person name="Main D."/>
            <person name="Gilbert D."/>
            <person name="Parida L."/>
            <person name="Kuhn D.N."/>
        </authorList>
    </citation>
    <scope>NUCLEOTIDE SEQUENCE [LARGE SCALE GENOMIC DNA]</scope>
    <source>
        <strain evidence="15">cv. Matina 1-6</strain>
    </source>
</reference>
<keyword evidence="15" id="KW-1185">Reference proteome</keyword>
<evidence type="ECO:0000259" key="13">
    <source>
        <dbReference type="PROSITE" id="PS50213"/>
    </source>
</evidence>
<dbReference type="Proteomes" id="UP000026915">
    <property type="component" value="Chromosome 6"/>
</dbReference>